<evidence type="ECO:0000313" key="2">
    <source>
        <dbReference type="EMBL" id="CAF4963546.1"/>
    </source>
</evidence>
<proteinExistence type="predicted"/>
<feature type="compositionally biased region" description="Polar residues" evidence="1">
    <location>
        <begin position="15"/>
        <end position="29"/>
    </location>
</feature>
<evidence type="ECO:0000313" key="3">
    <source>
        <dbReference type="Proteomes" id="UP000676336"/>
    </source>
</evidence>
<accession>A0A8S3D3H3</accession>
<organism evidence="2 3">
    <name type="scientific">Rotaria magnacalcarata</name>
    <dbReference type="NCBI Taxonomy" id="392030"/>
    <lineage>
        <taxon>Eukaryota</taxon>
        <taxon>Metazoa</taxon>
        <taxon>Spiralia</taxon>
        <taxon>Gnathifera</taxon>
        <taxon>Rotifera</taxon>
        <taxon>Eurotatoria</taxon>
        <taxon>Bdelloidea</taxon>
        <taxon>Philodinida</taxon>
        <taxon>Philodinidae</taxon>
        <taxon>Rotaria</taxon>
    </lineage>
</organism>
<sequence>MNHEIKEPINHDEGTTSTIEVQPITSEQYTHVEEQ</sequence>
<dbReference type="AlphaFoldDB" id="A0A8S3D3H3"/>
<protein>
    <submittedName>
        <fullName evidence="2">Uncharacterized protein</fullName>
    </submittedName>
</protein>
<feature type="region of interest" description="Disordered" evidence="1">
    <location>
        <begin position="1"/>
        <end position="35"/>
    </location>
</feature>
<feature type="non-terminal residue" evidence="2">
    <location>
        <position position="35"/>
    </location>
</feature>
<dbReference type="Proteomes" id="UP000676336">
    <property type="component" value="Unassembled WGS sequence"/>
</dbReference>
<name>A0A8S3D3H3_9BILA</name>
<gene>
    <name evidence="2" type="ORF">SMN809_LOCUS54750</name>
</gene>
<reference evidence="2" key="1">
    <citation type="submission" date="2021-02" db="EMBL/GenBank/DDBJ databases">
        <authorList>
            <person name="Nowell W R."/>
        </authorList>
    </citation>
    <scope>NUCLEOTIDE SEQUENCE</scope>
</reference>
<evidence type="ECO:0000256" key="1">
    <source>
        <dbReference type="SAM" id="MobiDB-lite"/>
    </source>
</evidence>
<dbReference type="EMBL" id="CAJOBI010191754">
    <property type="protein sequence ID" value="CAF4963546.1"/>
    <property type="molecule type" value="Genomic_DNA"/>
</dbReference>
<comment type="caution">
    <text evidence="2">The sequence shown here is derived from an EMBL/GenBank/DDBJ whole genome shotgun (WGS) entry which is preliminary data.</text>
</comment>
<feature type="compositionally biased region" description="Basic and acidic residues" evidence="1">
    <location>
        <begin position="1"/>
        <end position="14"/>
    </location>
</feature>